<protein>
    <submittedName>
        <fullName evidence="2">Uncharacterized protein</fullName>
    </submittedName>
</protein>
<dbReference type="AlphaFoldDB" id="A0AAD9Y3E0"/>
<organism evidence="2 3">
    <name type="scientific">Colletotrichum kahawae</name>
    <name type="common">Coffee berry disease fungus</name>
    <dbReference type="NCBI Taxonomy" id="34407"/>
    <lineage>
        <taxon>Eukaryota</taxon>
        <taxon>Fungi</taxon>
        <taxon>Dikarya</taxon>
        <taxon>Ascomycota</taxon>
        <taxon>Pezizomycotina</taxon>
        <taxon>Sordariomycetes</taxon>
        <taxon>Hypocreomycetidae</taxon>
        <taxon>Glomerellales</taxon>
        <taxon>Glomerellaceae</taxon>
        <taxon>Colletotrichum</taxon>
        <taxon>Colletotrichum gloeosporioides species complex</taxon>
    </lineage>
</organism>
<evidence type="ECO:0000256" key="1">
    <source>
        <dbReference type="SAM" id="MobiDB-lite"/>
    </source>
</evidence>
<dbReference type="EMBL" id="VYYT01000422">
    <property type="protein sequence ID" value="KAK2736558.1"/>
    <property type="molecule type" value="Genomic_DNA"/>
</dbReference>
<evidence type="ECO:0000313" key="3">
    <source>
        <dbReference type="Proteomes" id="UP001281614"/>
    </source>
</evidence>
<name>A0AAD9Y3E0_COLKA</name>
<accession>A0AAD9Y3E0</accession>
<feature type="region of interest" description="Disordered" evidence="1">
    <location>
        <begin position="129"/>
        <end position="158"/>
    </location>
</feature>
<comment type="caution">
    <text evidence="2">The sequence shown here is derived from an EMBL/GenBank/DDBJ whole genome shotgun (WGS) entry which is preliminary data.</text>
</comment>
<evidence type="ECO:0000313" key="2">
    <source>
        <dbReference type="EMBL" id="KAK2736558.1"/>
    </source>
</evidence>
<feature type="compositionally biased region" description="Basic and acidic residues" evidence="1">
    <location>
        <begin position="65"/>
        <end position="82"/>
    </location>
</feature>
<sequence>MRGTRKQKRSLRSPILKTIETTLSASVFSSSRICLAPHTCKSLSNHHPDVSDGQSIIPNSQGMEKSTDPGTKDGQDRVRKIETQPPPPCRKPLPTTLTPHPVLLQLRSACIFRCGCAQSHTACVELFSKPSQSGKARHADVDTQRRPPTPSPRSTTLYSQNPVRFSLLGRTHTPMHTLPMPSRST</sequence>
<dbReference type="Proteomes" id="UP001281614">
    <property type="component" value="Unassembled WGS sequence"/>
</dbReference>
<feature type="compositionally biased region" description="Polar residues" evidence="1">
    <location>
        <begin position="52"/>
        <end position="64"/>
    </location>
</feature>
<proteinExistence type="predicted"/>
<feature type="region of interest" description="Disordered" evidence="1">
    <location>
        <begin position="45"/>
        <end position="95"/>
    </location>
</feature>
<reference evidence="2" key="1">
    <citation type="submission" date="2023-02" db="EMBL/GenBank/DDBJ databases">
        <title>Colletotrichum kahawae CIFC_Que2 genome sequencing and assembly.</title>
        <authorList>
            <person name="Baroncelli R."/>
        </authorList>
    </citation>
    <scope>NUCLEOTIDE SEQUENCE</scope>
    <source>
        <strain evidence="2">CIFC_Que2</strain>
    </source>
</reference>
<keyword evidence="3" id="KW-1185">Reference proteome</keyword>
<gene>
    <name evidence="2" type="ORF">CKAH01_07758</name>
</gene>